<dbReference type="RefSeq" id="WP_343804073.1">
    <property type="nucleotide sequence ID" value="NZ_BAAADJ010000064.1"/>
</dbReference>
<gene>
    <name evidence="1" type="ORF">GCM10008967_42980</name>
</gene>
<comment type="caution">
    <text evidence="1">The sequence shown here is derived from an EMBL/GenBank/DDBJ whole genome shotgun (WGS) entry which is preliminary data.</text>
</comment>
<reference evidence="1 2" key="1">
    <citation type="journal article" date="2019" name="Int. J. Syst. Evol. Microbiol.">
        <title>The Global Catalogue of Microorganisms (GCM) 10K type strain sequencing project: providing services to taxonomists for standard genome sequencing and annotation.</title>
        <authorList>
            <consortium name="The Broad Institute Genomics Platform"/>
            <consortium name="The Broad Institute Genome Sequencing Center for Infectious Disease"/>
            <person name="Wu L."/>
            <person name="Ma J."/>
        </authorList>
    </citation>
    <scope>NUCLEOTIDE SEQUENCE [LARGE SCALE GENOMIC DNA]</scope>
    <source>
        <strain evidence="1 2">JCM 9731</strain>
    </source>
</reference>
<dbReference type="EMBL" id="BAAADJ010000064">
    <property type="protein sequence ID" value="GAA0348053.1"/>
    <property type="molecule type" value="Genomic_DNA"/>
</dbReference>
<keyword evidence="2" id="KW-1185">Reference proteome</keyword>
<accession>A0ABN0WVT6</accession>
<sequence length="62" mass="7077">MSLTPSDFERISKALSQTQTMMQSSLNEECKGLQCLIEAEEELKQAFTYCLSQNPPSMRYPL</sequence>
<protein>
    <submittedName>
        <fullName evidence="1">Uncharacterized protein</fullName>
    </submittedName>
</protein>
<evidence type="ECO:0000313" key="2">
    <source>
        <dbReference type="Proteomes" id="UP001500782"/>
    </source>
</evidence>
<dbReference type="Proteomes" id="UP001500782">
    <property type="component" value="Unassembled WGS sequence"/>
</dbReference>
<organism evidence="1 2">
    <name type="scientific">Bacillus carboniphilus</name>
    <dbReference type="NCBI Taxonomy" id="86663"/>
    <lineage>
        <taxon>Bacteria</taxon>
        <taxon>Bacillati</taxon>
        <taxon>Bacillota</taxon>
        <taxon>Bacilli</taxon>
        <taxon>Bacillales</taxon>
        <taxon>Bacillaceae</taxon>
        <taxon>Bacillus</taxon>
    </lineage>
</organism>
<proteinExistence type="predicted"/>
<name>A0ABN0WVT6_9BACI</name>
<evidence type="ECO:0000313" key="1">
    <source>
        <dbReference type="EMBL" id="GAA0348053.1"/>
    </source>
</evidence>